<keyword evidence="1" id="KW-0472">Membrane</keyword>
<accession>A0A1F5T9P2</accession>
<reference evidence="2 3" key="1">
    <citation type="journal article" date="2016" name="Nat. Commun.">
        <title>Thousands of microbial genomes shed light on interconnected biogeochemical processes in an aquifer system.</title>
        <authorList>
            <person name="Anantharaman K."/>
            <person name="Brown C.T."/>
            <person name="Hug L.A."/>
            <person name="Sharon I."/>
            <person name="Castelle C.J."/>
            <person name="Probst A.J."/>
            <person name="Thomas B.C."/>
            <person name="Singh A."/>
            <person name="Wilkins M.J."/>
            <person name="Karaoz U."/>
            <person name="Brodie E.L."/>
            <person name="Williams K.H."/>
            <person name="Hubbard S.S."/>
            <person name="Banfield J.F."/>
        </authorList>
    </citation>
    <scope>NUCLEOTIDE SEQUENCE [LARGE SCALE GENOMIC DNA]</scope>
</reference>
<evidence type="ECO:0000313" key="2">
    <source>
        <dbReference type="EMBL" id="OGF35687.1"/>
    </source>
</evidence>
<gene>
    <name evidence="2" type="ORF">A2482_04500</name>
</gene>
<dbReference type="Proteomes" id="UP000178656">
    <property type="component" value="Unassembled WGS sequence"/>
</dbReference>
<keyword evidence="1" id="KW-0812">Transmembrane</keyword>
<organism evidence="2 3">
    <name type="scientific">Candidatus Falkowbacteria bacterium RIFOXYC2_FULL_48_21</name>
    <dbReference type="NCBI Taxonomy" id="1798005"/>
    <lineage>
        <taxon>Bacteria</taxon>
        <taxon>Candidatus Falkowiibacteriota</taxon>
    </lineage>
</organism>
<sequence>MILMVVLVVLLALWLPIHIATRIQCRKLYQYGGERISGNERDSASTVGRRAHVLSMIKHPIMVGIFSLMIVTMFINTGAVDSQVRDQQQVRYFEKAIKIRTDQAEALCTEFSALLGKTYPVHEKRIFGQITPENIDVYWVSFPEIKASTTAVELTERIKTLRGAYYDLRNEREVTLKNLRYRAESPWFVGGLIGEPLREKSGFGFSLILFLFGCGMLAVFIFEKKETEKFWKKAHRLGIADEVSNNSYPPSVTRCGELWSMLMYLCIPATAISLMIVIIGSLTYLSEQISDKQRVVQIERQMVITGEKASVLSEEFKRILVTEYQVHESEIFSMIAPRDMRVYLANYPELRLSETVIALVGQMNVLWGEYYERQIEREKVIVELRYRSRSPWVIQSIIPSAERMLEEAKLDVHSPVTIQGEAE</sequence>
<feature type="transmembrane region" description="Helical" evidence="1">
    <location>
        <begin position="261"/>
        <end position="285"/>
    </location>
</feature>
<evidence type="ECO:0000256" key="1">
    <source>
        <dbReference type="SAM" id="Phobius"/>
    </source>
</evidence>
<name>A0A1F5T9P2_9BACT</name>
<proteinExistence type="predicted"/>
<dbReference type="AlphaFoldDB" id="A0A1F5T9P2"/>
<keyword evidence="1" id="KW-1133">Transmembrane helix</keyword>
<dbReference type="EMBL" id="MFGM01000045">
    <property type="protein sequence ID" value="OGF35687.1"/>
    <property type="molecule type" value="Genomic_DNA"/>
</dbReference>
<evidence type="ECO:0000313" key="3">
    <source>
        <dbReference type="Proteomes" id="UP000178656"/>
    </source>
</evidence>
<feature type="transmembrane region" description="Helical" evidence="1">
    <location>
        <begin position="61"/>
        <end position="80"/>
    </location>
</feature>
<comment type="caution">
    <text evidence="2">The sequence shown here is derived from an EMBL/GenBank/DDBJ whole genome shotgun (WGS) entry which is preliminary data.</text>
</comment>
<protein>
    <submittedName>
        <fullName evidence="2">Uncharacterized protein</fullName>
    </submittedName>
</protein>
<feature type="transmembrane region" description="Helical" evidence="1">
    <location>
        <begin position="202"/>
        <end position="222"/>
    </location>
</feature>